<reference evidence="1" key="1">
    <citation type="journal article" date="2019" name="bioRxiv">
        <title>The Genome of the Zebra Mussel, Dreissena polymorpha: A Resource for Invasive Species Research.</title>
        <authorList>
            <person name="McCartney M.A."/>
            <person name="Auch B."/>
            <person name="Kono T."/>
            <person name="Mallez S."/>
            <person name="Zhang Y."/>
            <person name="Obille A."/>
            <person name="Becker A."/>
            <person name="Abrahante J.E."/>
            <person name="Garbe J."/>
            <person name="Badalamenti J.P."/>
            <person name="Herman A."/>
            <person name="Mangelson H."/>
            <person name="Liachko I."/>
            <person name="Sullivan S."/>
            <person name="Sone E.D."/>
            <person name="Koren S."/>
            <person name="Silverstein K.A.T."/>
            <person name="Beckman K.B."/>
            <person name="Gohl D.M."/>
        </authorList>
    </citation>
    <scope>NUCLEOTIDE SEQUENCE</scope>
    <source>
        <strain evidence="1">Duluth1</strain>
        <tissue evidence="1">Whole animal</tissue>
    </source>
</reference>
<comment type="caution">
    <text evidence="1">The sequence shown here is derived from an EMBL/GenBank/DDBJ whole genome shotgun (WGS) entry which is preliminary data.</text>
</comment>
<keyword evidence="2" id="KW-1185">Reference proteome</keyword>
<name>A0A9D4CV56_DREPO</name>
<dbReference type="EMBL" id="JAIWYP010000011">
    <property type="protein sequence ID" value="KAH3733107.1"/>
    <property type="molecule type" value="Genomic_DNA"/>
</dbReference>
<evidence type="ECO:0000313" key="2">
    <source>
        <dbReference type="Proteomes" id="UP000828390"/>
    </source>
</evidence>
<sequence length="68" mass="7703">MATMMSHAAKEMFCMEDSGEKRMHGDKWSRDDCTVCRCKVGCALNPFMPIGLSHSSKMGHFISKFRDV</sequence>
<protein>
    <submittedName>
        <fullName evidence="1">Uncharacterized protein</fullName>
    </submittedName>
</protein>
<dbReference type="Proteomes" id="UP000828390">
    <property type="component" value="Unassembled WGS sequence"/>
</dbReference>
<dbReference type="AlphaFoldDB" id="A0A9D4CV56"/>
<gene>
    <name evidence="1" type="ORF">DPMN_039532</name>
</gene>
<proteinExistence type="predicted"/>
<evidence type="ECO:0000313" key="1">
    <source>
        <dbReference type="EMBL" id="KAH3733107.1"/>
    </source>
</evidence>
<organism evidence="1 2">
    <name type="scientific">Dreissena polymorpha</name>
    <name type="common">Zebra mussel</name>
    <name type="synonym">Mytilus polymorpha</name>
    <dbReference type="NCBI Taxonomy" id="45954"/>
    <lineage>
        <taxon>Eukaryota</taxon>
        <taxon>Metazoa</taxon>
        <taxon>Spiralia</taxon>
        <taxon>Lophotrochozoa</taxon>
        <taxon>Mollusca</taxon>
        <taxon>Bivalvia</taxon>
        <taxon>Autobranchia</taxon>
        <taxon>Heteroconchia</taxon>
        <taxon>Euheterodonta</taxon>
        <taxon>Imparidentia</taxon>
        <taxon>Neoheterodontei</taxon>
        <taxon>Myida</taxon>
        <taxon>Dreissenoidea</taxon>
        <taxon>Dreissenidae</taxon>
        <taxon>Dreissena</taxon>
    </lineage>
</organism>
<reference evidence="1" key="2">
    <citation type="submission" date="2020-11" db="EMBL/GenBank/DDBJ databases">
        <authorList>
            <person name="McCartney M.A."/>
            <person name="Auch B."/>
            <person name="Kono T."/>
            <person name="Mallez S."/>
            <person name="Becker A."/>
            <person name="Gohl D.M."/>
            <person name="Silverstein K.A.T."/>
            <person name="Koren S."/>
            <person name="Bechman K.B."/>
            <person name="Herman A."/>
            <person name="Abrahante J.E."/>
            <person name="Garbe J."/>
        </authorList>
    </citation>
    <scope>NUCLEOTIDE SEQUENCE</scope>
    <source>
        <strain evidence="1">Duluth1</strain>
        <tissue evidence="1">Whole animal</tissue>
    </source>
</reference>
<accession>A0A9D4CV56</accession>